<feature type="domain" description="TRAP C4-dicarboxylate transport system permease DctM subunit" evidence="10">
    <location>
        <begin position="200"/>
        <end position="619"/>
    </location>
</feature>
<dbReference type="InterPro" id="IPR055348">
    <property type="entry name" value="DctQ"/>
</dbReference>
<dbReference type="EMBL" id="CP001843">
    <property type="protein sequence ID" value="AEF86764.1"/>
    <property type="molecule type" value="Genomic_DNA"/>
</dbReference>
<accession>F5YIN7</accession>
<evidence type="ECO:0000256" key="8">
    <source>
        <dbReference type="SAM" id="Phobius"/>
    </source>
</evidence>
<dbReference type="PANTHER" id="PTHR33362">
    <property type="entry name" value="SIALIC ACID TRAP TRANSPORTER PERMEASE PROTEIN SIAT-RELATED"/>
    <property type="match status" value="1"/>
</dbReference>
<feature type="transmembrane region" description="Helical" evidence="8">
    <location>
        <begin position="127"/>
        <end position="145"/>
    </location>
</feature>
<dbReference type="InterPro" id="IPR004681">
    <property type="entry name" value="TRAP_DctM"/>
</dbReference>
<dbReference type="AlphaFoldDB" id="F5YIN7"/>
<keyword evidence="12" id="KW-1185">Reference proteome</keyword>
<name>F5YIN7_TREPZ</name>
<evidence type="ECO:0000256" key="6">
    <source>
        <dbReference type="ARBA" id="ARBA00022989"/>
    </source>
</evidence>
<dbReference type="GO" id="GO:0005886">
    <property type="term" value="C:plasma membrane"/>
    <property type="evidence" value="ECO:0007669"/>
    <property type="project" value="UniProtKB-SubCell"/>
</dbReference>
<dbReference type="KEGG" id="tpi:TREPR_0859"/>
<organism evidence="11 12">
    <name type="scientific">Treponema primitia (strain ATCC BAA-887 / DSM 12427 / ZAS-2)</name>
    <dbReference type="NCBI Taxonomy" id="545694"/>
    <lineage>
        <taxon>Bacteria</taxon>
        <taxon>Pseudomonadati</taxon>
        <taxon>Spirochaetota</taxon>
        <taxon>Spirochaetia</taxon>
        <taxon>Spirochaetales</taxon>
        <taxon>Treponemataceae</taxon>
        <taxon>Treponema</taxon>
    </lineage>
</organism>
<feature type="transmembrane region" description="Helical" evidence="8">
    <location>
        <begin position="88"/>
        <end position="115"/>
    </location>
</feature>
<dbReference type="RefSeq" id="WP_015709190.1">
    <property type="nucleotide sequence ID" value="NC_015578.1"/>
</dbReference>
<keyword evidence="2" id="KW-0813">Transport</keyword>
<evidence type="ECO:0000256" key="5">
    <source>
        <dbReference type="ARBA" id="ARBA00022692"/>
    </source>
</evidence>
<feature type="transmembrane region" description="Helical" evidence="8">
    <location>
        <begin position="559"/>
        <end position="584"/>
    </location>
</feature>
<dbReference type="NCBIfam" id="TIGR00786">
    <property type="entry name" value="dctM"/>
    <property type="match status" value="1"/>
</dbReference>
<gene>
    <name evidence="11" type="ordered locus">TREPR_0859</name>
</gene>
<feature type="transmembrane region" description="Helical" evidence="8">
    <location>
        <begin position="475"/>
        <end position="497"/>
    </location>
</feature>
<dbReference type="HOGENOM" id="CLU_019824_4_1_12"/>
<keyword evidence="5 8" id="KW-0812">Transmembrane</keyword>
<evidence type="ECO:0000256" key="2">
    <source>
        <dbReference type="ARBA" id="ARBA00022448"/>
    </source>
</evidence>
<dbReference type="InterPro" id="IPR010656">
    <property type="entry name" value="DctM"/>
</dbReference>
<feature type="transmembrane region" description="Helical" evidence="8">
    <location>
        <begin position="420"/>
        <end position="438"/>
    </location>
</feature>
<dbReference type="Pfam" id="PF06808">
    <property type="entry name" value="DctM"/>
    <property type="match status" value="1"/>
</dbReference>
<feature type="transmembrane region" description="Helical" evidence="8">
    <location>
        <begin position="340"/>
        <end position="363"/>
    </location>
</feature>
<keyword evidence="7 8" id="KW-0472">Membrane</keyword>
<keyword evidence="6 8" id="KW-1133">Transmembrane helix</keyword>
<dbReference type="STRING" id="545694.TREPR_0859"/>
<feature type="transmembrane region" description="Helical" evidence="8">
    <location>
        <begin position="286"/>
        <end position="319"/>
    </location>
</feature>
<feature type="domain" description="Tripartite ATP-independent periplasmic transporters DctQ component" evidence="9">
    <location>
        <begin position="26"/>
        <end position="146"/>
    </location>
</feature>
<evidence type="ECO:0000313" key="11">
    <source>
        <dbReference type="EMBL" id="AEF86764.1"/>
    </source>
</evidence>
<evidence type="ECO:0000256" key="4">
    <source>
        <dbReference type="ARBA" id="ARBA00022519"/>
    </source>
</evidence>
<evidence type="ECO:0000313" key="12">
    <source>
        <dbReference type="Proteomes" id="UP000009223"/>
    </source>
</evidence>
<reference evidence="11 12" key="2">
    <citation type="journal article" date="2011" name="ISME J.">
        <title>RNA-seq reveals cooperative metabolic interactions between two termite-gut spirochete species in co-culture.</title>
        <authorList>
            <person name="Rosenthal A.Z."/>
            <person name="Matson E.G."/>
            <person name="Eldar A."/>
            <person name="Leadbetter J.R."/>
        </authorList>
    </citation>
    <scope>NUCLEOTIDE SEQUENCE [LARGE SCALE GENOMIC DNA]</scope>
    <source>
        <strain evidence="12">ATCC BAA-887 / DSM 12427 / ZAS-2</strain>
    </source>
</reference>
<evidence type="ECO:0000256" key="1">
    <source>
        <dbReference type="ARBA" id="ARBA00004429"/>
    </source>
</evidence>
<feature type="transmembrane region" description="Helical" evidence="8">
    <location>
        <begin position="375"/>
        <end position="399"/>
    </location>
</feature>
<keyword evidence="3" id="KW-1003">Cell membrane</keyword>
<feature type="transmembrane region" description="Helical" evidence="8">
    <location>
        <begin position="42"/>
        <end position="62"/>
    </location>
</feature>
<keyword evidence="4" id="KW-0997">Cell inner membrane</keyword>
<feature type="transmembrane region" description="Helical" evidence="8">
    <location>
        <begin position="242"/>
        <end position="266"/>
    </location>
</feature>
<feature type="transmembrane region" description="Helical" evidence="8">
    <location>
        <begin position="157"/>
        <end position="178"/>
    </location>
</feature>
<feature type="transmembrane region" description="Helical" evidence="8">
    <location>
        <begin position="204"/>
        <end position="230"/>
    </location>
</feature>
<dbReference type="eggNOG" id="COG1593">
    <property type="taxonomic scope" value="Bacteria"/>
</dbReference>
<evidence type="ECO:0000259" key="9">
    <source>
        <dbReference type="Pfam" id="PF04290"/>
    </source>
</evidence>
<sequence>MMKKKAELLWTIEQALCYFSLICLAFIPAAEAFLRVFFHSRFPASPGLIAHLLLVLGLLSGMNTTKNGEHLSIGLVQYFHNEKIKDRIIAGTGLLSTFIVTIFAWCSVSFIKIGLSPWQIIGFIPDQIFALVMPIGYGVMVFRFARMTPLKGKLRLLSVLAILLGTLCSLPVIFKLIWSFDLPDFAYTINEGFANLALSLRAPVFILLILAALAGTPLFVVIGGLALILIQSSWGEIDVVSNQVYTALTQNNMVAIPLFTLAGFILSESRAGERLVHTFQSLFGWLPGGLIIATVIICAFFTSFTGASGVTILALGGILHTVLSGSPGSPLEKGKYSSQFSIGLLTASGSIGLLFPPSLAIFLVGATTRTNTIHLFLGGLIPGLILVLATVIFGIVISVKTKIPVEPFSLKKAGRALKNSLLEILLPFLLIIGYFSGILSLVEIGAAAAIYLFVAEVFVYRDIELAGIVQVFKKAIPIIGGILSILALSQALSYYIVDTQAPYYFAQWMEKAITSKYVFLLVLNLALLVVGCLVDIFSAILIVLPLIMPLGEVYGIAPVHLGIIFLINMEAGFITPPVGLNLFLASYRFRKPFLETSRNVMPFLIIQLAVVFIVTYFPLLTTYLTRLY</sequence>
<evidence type="ECO:0000256" key="7">
    <source>
        <dbReference type="ARBA" id="ARBA00023136"/>
    </source>
</evidence>
<dbReference type="OrthoDB" id="370245at2"/>
<evidence type="ECO:0000259" key="10">
    <source>
        <dbReference type="Pfam" id="PF06808"/>
    </source>
</evidence>
<feature type="transmembrane region" description="Helical" evidence="8">
    <location>
        <begin position="517"/>
        <end position="547"/>
    </location>
</feature>
<dbReference type="Pfam" id="PF04290">
    <property type="entry name" value="DctQ"/>
    <property type="match status" value="1"/>
</dbReference>
<comment type="subcellular location">
    <subcellularLocation>
        <location evidence="1">Cell inner membrane</location>
        <topology evidence="1">Multi-pass membrane protein</topology>
    </subcellularLocation>
</comment>
<feature type="transmembrane region" description="Helical" evidence="8">
    <location>
        <begin position="604"/>
        <end position="624"/>
    </location>
</feature>
<dbReference type="GO" id="GO:0022857">
    <property type="term" value="F:transmembrane transporter activity"/>
    <property type="evidence" value="ECO:0007669"/>
    <property type="project" value="TreeGrafter"/>
</dbReference>
<evidence type="ECO:0000256" key="3">
    <source>
        <dbReference type="ARBA" id="ARBA00022475"/>
    </source>
</evidence>
<feature type="transmembrane region" description="Helical" evidence="8">
    <location>
        <begin position="444"/>
        <end position="463"/>
    </location>
</feature>
<proteinExistence type="predicted"/>
<reference evidence="12" key="1">
    <citation type="submission" date="2009-12" db="EMBL/GenBank/DDBJ databases">
        <title>Complete sequence of Treponema primitia strain ZAS-2.</title>
        <authorList>
            <person name="Tetu S.G."/>
            <person name="Matson E."/>
            <person name="Ren Q."/>
            <person name="Seshadri R."/>
            <person name="Elbourne L."/>
            <person name="Hassan K.A."/>
            <person name="Durkin A."/>
            <person name="Radune D."/>
            <person name="Mohamoud Y."/>
            <person name="Shay R."/>
            <person name="Jin S."/>
            <person name="Zhang X."/>
            <person name="Lucey K."/>
            <person name="Ballor N.R."/>
            <person name="Ottesen E."/>
            <person name="Rosenthal R."/>
            <person name="Allen A."/>
            <person name="Leadbetter J.R."/>
            <person name="Paulsen I.T."/>
        </authorList>
    </citation>
    <scope>NUCLEOTIDE SEQUENCE [LARGE SCALE GENOMIC DNA]</scope>
    <source>
        <strain evidence="12">ATCC BAA-887 / DSM 12427 / ZAS-2</strain>
    </source>
</reference>
<protein>
    <submittedName>
        <fullName evidence="11">Trap dicarboxylate transporter, dctm subunit</fullName>
    </submittedName>
</protein>
<dbReference type="Proteomes" id="UP000009223">
    <property type="component" value="Chromosome"/>
</dbReference>